<evidence type="ECO:0000313" key="1">
    <source>
        <dbReference type="EMBL" id="MBB4915499.1"/>
    </source>
</evidence>
<dbReference type="AlphaFoldDB" id="A0A7W7QLA0"/>
<accession>A0A7W7QLA0</accession>
<reference evidence="1 2" key="1">
    <citation type="submission" date="2020-08" db="EMBL/GenBank/DDBJ databases">
        <title>Genomic Encyclopedia of Type Strains, Phase III (KMG-III): the genomes of soil and plant-associated and newly described type strains.</title>
        <authorList>
            <person name="Whitman W."/>
        </authorList>
    </citation>
    <scope>NUCLEOTIDE SEQUENCE [LARGE SCALE GENOMIC DNA]</scope>
    <source>
        <strain evidence="1 2">CECT 8840</strain>
    </source>
</reference>
<organism evidence="1 2">
    <name type="scientific">Streptosporangium saharense</name>
    <dbReference type="NCBI Taxonomy" id="1706840"/>
    <lineage>
        <taxon>Bacteria</taxon>
        <taxon>Bacillati</taxon>
        <taxon>Actinomycetota</taxon>
        <taxon>Actinomycetes</taxon>
        <taxon>Streptosporangiales</taxon>
        <taxon>Streptosporangiaceae</taxon>
        <taxon>Streptosporangium</taxon>
    </lineage>
</organism>
<gene>
    <name evidence="1" type="ORF">FHS44_002584</name>
</gene>
<dbReference type="EMBL" id="JACHJP010000002">
    <property type="protein sequence ID" value="MBB4915499.1"/>
    <property type="molecule type" value="Genomic_DNA"/>
</dbReference>
<evidence type="ECO:0000313" key="2">
    <source>
        <dbReference type="Proteomes" id="UP000552644"/>
    </source>
</evidence>
<keyword evidence="2" id="KW-1185">Reference proteome</keyword>
<dbReference type="RefSeq" id="WP_184714152.1">
    <property type="nucleotide sequence ID" value="NZ_JACHJP010000002.1"/>
</dbReference>
<sequence length="121" mass="13547">MTVTRFHDLPLANSERPWNKEAAERRVRTWAGAQHKPNAKYREAHLWYDGEEPDEFGSYKLPFADVVDGELKAVPHALHAAAGVMDGARGGIDVPGGDVGPIKSHLAKYYDKMHETPPWED</sequence>
<name>A0A7W7QLA0_9ACTN</name>
<proteinExistence type="predicted"/>
<dbReference type="Proteomes" id="UP000552644">
    <property type="component" value="Unassembled WGS sequence"/>
</dbReference>
<protein>
    <submittedName>
        <fullName evidence="1">Uncharacterized protein</fullName>
    </submittedName>
</protein>
<comment type="caution">
    <text evidence="1">The sequence shown here is derived from an EMBL/GenBank/DDBJ whole genome shotgun (WGS) entry which is preliminary data.</text>
</comment>